<protein>
    <submittedName>
        <fullName evidence="2">Uncharacterized protein</fullName>
    </submittedName>
</protein>
<keyword evidence="3" id="KW-1185">Reference proteome</keyword>
<reference evidence="2" key="1">
    <citation type="submission" date="2019-11" db="EMBL/GenBank/DDBJ databases">
        <title>Leishmania tarentolae CDS.</title>
        <authorList>
            <person name="Goto Y."/>
            <person name="Yamagishi J."/>
        </authorList>
    </citation>
    <scope>NUCLEOTIDE SEQUENCE [LARGE SCALE GENOMIC DNA]</scope>
    <source>
        <strain evidence="2">Parrot Tar II</strain>
    </source>
</reference>
<dbReference type="AlphaFoldDB" id="A0A640KFK4"/>
<evidence type="ECO:0000256" key="1">
    <source>
        <dbReference type="SAM" id="MobiDB-lite"/>
    </source>
</evidence>
<feature type="compositionally biased region" description="Basic residues" evidence="1">
    <location>
        <begin position="529"/>
        <end position="545"/>
    </location>
</feature>
<evidence type="ECO:0000313" key="3">
    <source>
        <dbReference type="Proteomes" id="UP000419144"/>
    </source>
</evidence>
<name>A0A640KFK4_LEITA</name>
<evidence type="ECO:0000313" key="2">
    <source>
        <dbReference type="EMBL" id="GET88500.1"/>
    </source>
</evidence>
<comment type="caution">
    <text evidence="2">The sequence shown here is derived from an EMBL/GenBank/DDBJ whole genome shotgun (WGS) entry which is preliminary data.</text>
</comment>
<feature type="region of interest" description="Disordered" evidence="1">
    <location>
        <begin position="493"/>
        <end position="562"/>
    </location>
</feature>
<dbReference type="VEuPathDB" id="TriTrypDB:LtaPh_2203100"/>
<proteinExistence type="predicted"/>
<dbReference type="SUPFAM" id="SSF48371">
    <property type="entry name" value="ARM repeat"/>
    <property type="match status" value="1"/>
</dbReference>
<accession>A0A640KFK4</accession>
<feature type="compositionally biased region" description="Low complexity" evidence="1">
    <location>
        <begin position="29"/>
        <end position="44"/>
    </location>
</feature>
<organism evidence="2 3">
    <name type="scientific">Leishmania tarentolae</name>
    <name type="common">Sauroleishmania tarentolae</name>
    <dbReference type="NCBI Taxonomy" id="5689"/>
    <lineage>
        <taxon>Eukaryota</taxon>
        <taxon>Discoba</taxon>
        <taxon>Euglenozoa</taxon>
        <taxon>Kinetoplastea</taxon>
        <taxon>Metakinetoplastina</taxon>
        <taxon>Trypanosomatida</taxon>
        <taxon>Trypanosomatidae</taxon>
        <taxon>Leishmaniinae</taxon>
        <taxon>Leishmania</taxon>
        <taxon>lizard Leishmania</taxon>
    </lineage>
</organism>
<dbReference type="Proteomes" id="UP000419144">
    <property type="component" value="Unassembled WGS sequence"/>
</dbReference>
<dbReference type="OrthoDB" id="271793at2759"/>
<dbReference type="InterPro" id="IPR016024">
    <property type="entry name" value="ARM-type_fold"/>
</dbReference>
<sequence>MAPKRKATSKTSPAADDAMPEGSEEHSMAPVAEAPVAPAEETATSLSAEPAAPVPVVGSTTEMYSQLQSILSVDGALVNNYLPQVLELVQAAESAETPILMRVRFLEFVGQHVAAVRDNNALRKVVTSLVKIVGGADNTPQLLTAAVQAFAGLGPVSVVDKNWEYLAREGADVLMQVMVDRDAFPESVRQAAAKSLDSLTSSAFRSVLAKLLHWLSLDREEDDEEQVQKERHMALTRLTRLIMAPSQRKHWTEETQLYAEPLLQRVLSTVDVREFAQLVRVTAHLPINHDKGNLPVLEWYVKAHRLNDDRHIEAVAIIGRFIGSSVEFDLHAALEAAGITSRDMDASSDGSVNTAKVVLLASRIATAEAAEKLYPYVFRHVVSMMSDMRGTLTTANLITVEALLFAAVALARKRSAEALQQLNDASFNASAIAASQAAADIYKQVVFAVKKAAQNKQAHASEANAVASLNNIKTITEAFAAKRLPLGEMKESWARGANSIPVAKRDREAPRGTMPPPPGVQNAAEAGKKRSSSSKHAPDRKRARNDHKNQHSDRRARHGGRH</sequence>
<dbReference type="EMBL" id="BLBS01000029">
    <property type="protein sequence ID" value="GET88500.1"/>
    <property type="molecule type" value="Genomic_DNA"/>
</dbReference>
<feature type="region of interest" description="Disordered" evidence="1">
    <location>
        <begin position="1"/>
        <end position="51"/>
    </location>
</feature>
<gene>
    <name evidence="2" type="ORF">LtaPh_2203100</name>
</gene>